<keyword evidence="1" id="KW-0732">Signal</keyword>
<dbReference type="OrthoDB" id="654134at2759"/>
<feature type="domain" description="BURP" evidence="2">
    <location>
        <begin position="114"/>
        <end position="325"/>
    </location>
</feature>
<proteinExistence type="predicted"/>
<dbReference type="PANTHER" id="PTHR31236">
    <property type="entry name" value="BURP DOMAIN PROTEIN USPL1-LIKE"/>
    <property type="match status" value="1"/>
</dbReference>
<dbReference type="InterPro" id="IPR044816">
    <property type="entry name" value="BURP"/>
</dbReference>
<dbReference type="SMART" id="SM01045">
    <property type="entry name" value="BURP"/>
    <property type="match status" value="1"/>
</dbReference>
<feature type="signal peptide" evidence="1">
    <location>
        <begin position="1"/>
        <end position="22"/>
    </location>
</feature>
<dbReference type="Gramene" id="RZC81014">
    <property type="protein sequence ID" value="RZC81014"/>
    <property type="gene ID" value="C5167_043591"/>
</dbReference>
<evidence type="ECO:0000259" key="2">
    <source>
        <dbReference type="PROSITE" id="PS51277"/>
    </source>
</evidence>
<dbReference type="AlphaFoldDB" id="A0A4Y7L644"/>
<accession>A0A4Y7L644</accession>
<dbReference type="PANTHER" id="PTHR31236:SF2">
    <property type="entry name" value="BURP DOMAIN PROTEIN RD22"/>
    <property type="match status" value="1"/>
</dbReference>
<dbReference type="Pfam" id="PF03181">
    <property type="entry name" value="BURP"/>
    <property type="match status" value="1"/>
</dbReference>
<evidence type="ECO:0000256" key="1">
    <source>
        <dbReference type="SAM" id="SignalP"/>
    </source>
</evidence>
<sequence>MKFLHFILFFASLLIAAALSHATHPAEVYWRNVLPNTPMPKIIQDLLRSGSSGKPGGRTEVNVDKQEIPVNTSHARYTRPTPIPGYTRPSGSFRNYHRGSEDQKLLDNPNSALIFLEKDLHSGTKMNLQFFKTTKGAIFMPRQVVKSKPFSSNKLTDILSQFSVDPKSKQAEVIKETIKECEAPSESKEQKYCATSLESMIDFSTSKLGKNVNALATEMNKEVAEKQEYVVQSGVKQMKGDNSIVCHGQPYLYAVYYCHATHATRAYVVPLVGNNGTKIKAVALCHTDTASWNPKHMAFQVLKVKPGTVPVCHFLPEDHILWATKN</sequence>
<dbReference type="Proteomes" id="UP000316621">
    <property type="component" value="Chromosome 10"/>
</dbReference>
<gene>
    <name evidence="3" type="ORF">C5167_043591</name>
</gene>
<evidence type="ECO:0000313" key="4">
    <source>
        <dbReference type="Proteomes" id="UP000316621"/>
    </source>
</evidence>
<evidence type="ECO:0000313" key="3">
    <source>
        <dbReference type="EMBL" id="RZC81014.1"/>
    </source>
</evidence>
<dbReference type="InterPro" id="IPR004873">
    <property type="entry name" value="BURP_dom"/>
</dbReference>
<keyword evidence="4" id="KW-1185">Reference proteome</keyword>
<reference evidence="3 4" key="1">
    <citation type="journal article" date="2018" name="Science">
        <title>The opium poppy genome and morphinan production.</title>
        <authorList>
            <person name="Guo L."/>
            <person name="Winzer T."/>
            <person name="Yang X."/>
            <person name="Li Y."/>
            <person name="Ning Z."/>
            <person name="He Z."/>
            <person name="Teodor R."/>
            <person name="Lu Y."/>
            <person name="Bowser T.A."/>
            <person name="Graham I.A."/>
            <person name="Ye K."/>
        </authorList>
    </citation>
    <scope>NUCLEOTIDE SEQUENCE [LARGE SCALE GENOMIC DNA]</scope>
    <source>
        <strain evidence="4">cv. HN1</strain>
        <tissue evidence="3">Leaves</tissue>
    </source>
</reference>
<dbReference type="STRING" id="3469.A0A4Y7L644"/>
<dbReference type="OMA" id="SPDRYWN"/>
<feature type="chain" id="PRO_5021471469" description="BURP domain-containing protein" evidence="1">
    <location>
        <begin position="23"/>
        <end position="326"/>
    </location>
</feature>
<dbReference type="PROSITE" id="PS51277">
    <property type="entry name" value="BURP"/>
    <property type="match status" value="1"/>
</dbReference>
<organism evidence="3 4">
    <name type="scientific">Papaver somniferum</name>
    <name type="common">Opium poppy</name>
    <dbReference type="NCBI Taxonomy" id="3469"/>
    <lineage>
        <taxon>Eukaryota</taxon>
        <taxon>Viridiplantae</taxon>
        <taxon>Streptophyta</taxon>
        <taxon>Embryophyta</taxon>
        <taxon>Tracheophyta</taxon>
        <taxon>Spermatophyta</taxon>
        <taxon>Magnoliopsida</taxon>
        <taxon>Ranunculales</taxon>
        <taxon>Papaveraceae</taxon>
        <taxon>Papaveroideae</taxon>
        <taxon>Papaver</taxon>
    </lineage>
</organism>
<dbReference type="EMBL" id="CM010724">
    <property type="protein sequence ID" value="RZC81014.1"/>
    <property type="molecule type" value="Genomic_DNA"/>
</dbReference>
<protein>
    <recommendedName>
        <fullName evidence="2">BURP domain-containing protein</fullName>
    </recommendedName>
</protein>
<name>A0A4Y7L644_PAPSO</name>